<evidence type="ECO:0000313" key="1">
    <source>
        <dbReference type="EMBL" id="EFE77094.2"/>
    </source>
</evidence>
<dbReference type="AlphaFoldDB" id="D6AHX9"/>
<dbReference type="EMBL" id="DS999644">
    <property type="protein sequence ID" value="EFE77094.2"/>
    <property type="molecule type" value="Genomic_DNA"/>
</dbReference>
<reference evidence="2" key="2">
    <citation type="submission" date="2008-12" db="EMBL/GenBank/DDBJ databases">
        <title>Annotation of Streptomyces roseosporus strain NRRL 15998.</title>
        <authorList>
            <consortium name="The Broad Institute Genome Sequencing Platform"/>
            <consortium name="Broad Institute Microbial Sequencing Center"/>
            <person name="Fischbach M."/>
            <person name="Ward D."/>
            <person name="Young S."/>
            <person name="Kodira C.D."/>
            <person name="Zeng Q."/>
            <person name="Koehrsen M."/>
            <person name="Godfrey P."/>
            <person name="Alvarado L."/>
            <person name="Berlin A.M."/>
            <person name="Borenstein D."/>
            <person name="Chen Z."/>
            <person name="Engels R."/>
            <person name="Freedman E."/>
            <person name="Gellesch M."/>
            <person name="Goldberg J."/>
            <person name="Griggs A."/>
            <person name="Gujja S."/>
            <person name="Heiman D.I."/>
            <person name="Hepburn T.A."/>
            <person name="Howarth C."/>
            <person name="Jen D."/>
            <person name="Larson L."/>
            <person name="Lewis B."/>
            <person name="Mehta T."/>
            <person name="Park D."/>
            <person name="Pearson M."/>
            <person name="Roberts A."/>
            <person name="Saif S."/>
            <person name="Shea T.D."/>
            <person name="Shenoy N."/>
            <person name="Sisk P."/>
            <person name="Stolte C."/>
            <person name="Sykes S.N."/>
            <person name="Walk T."/>
            <person name="White J."/>
            <person name="Yandava C."/>
            <person name="Straight P."/>
            <person name="Clardy J."/>
            <person name="Hung D."/>
            <person name="Kolter R."/>
            <person name="Mekalanos J."/>
            <person name="Walker S."/>
            <person name="Walsh C.T."/>
            <person name="Wieland B.L.C."/>
            <person name="Ilzarbe M."/>
            <person name="Galagan J."/>
            <person name="Nusbaum C."/>
            <person name="Birren B."/>
        </authorList>
    </citation>
    <scope>NUCLEOTIDE SEQUENCE [LARGE SCALE GENOMIC DNA]</scope>
    <source>
        <strain evidence="2">NRRL 15998</strain>
    </source>
</reference>
<name>D6AHX9_STRFL</name>
<organism evidence="1 2">
    <name type="scientific">Streptomyces filamentosus NRRL 15998</name>
    <dbReference type="NCBI Taxonomy" id="457431"/>
    <lineage>
        <taxon>Bacteria</taxon>
        <taxon>Bacillati</taxon>
        <taxon>Actinomycetota</taxon>
        <taxon>Actinomycetes</taxon>
        <taxon>Kitasatosporales</taxon>
        <taxon>Streptomycetaceae</taxon>
        <taxon>Streptomyces</taxon>
    </lineage>
</organism>
<accession>D6AHX9</accession>
<gene>
    <name evidence="1" type="ORF">SSGG_04461</name>
</gene>
<sequence>MSGFPSSSVNRRPQPSFLACLRADGVKNHRVLQGESCADT</sequence>
<reference evidence="2" key="1">
    <citation type="submission" date="2008-10" db="EMBL/GenBank/DDBJ databases">
        <authorList>
            <person name="Molnar K."/>
        </authorList>
    </citation>
    <scope>NUCLEOTIDE SEQUENCE [LARGE SCALE GENOMIC DNA]</scope>
    <source>
        <strain evidence="2">NRRL 15998</strain>
    </source>
</reference>
<dbReference type="Proteomes" id="UP000003986">
    <property type="component" value="Unassembled WGS sequence"/>
</dbReference>
<evidence type="ECO:0000313" key="2">
    <source>
        <dbReference type="Proteomes" id="UP000003986"/>
    </source>
</evidence>
<protein>
    <submittedName>
        <fullName evidence="1">Uncharacterized protein</fullName>
    </submittedName>
</protein>
<proteinExistence type="predicted"/>